<organism evidence="1 2">
    <name type="scientific">Tegillarca granosa</name>
    <name type="common">Malaysian cockle</name>
    <name type="synonym">Anadara granosa</name>
    <dbReference type="NCBI Taxonomy" id="220873"/>
    <lineage>
        <taxon>Eukaryota</taxon>
        <taxon>Metazoa</taxon>
        <taxon>Spiralia</taxon>
        <taxon>Lophotrochozoa</taxon>
        <taxon>Mollusca</taxon>
        <taxon>Bivalvia</taxon>
        <taxon>Autobranchia</taxon>
        <taxon>Pteriomorphia</taxon>
        <taxon>Arcoida</taxon>
        <taxon>Arcoidea</taxon>
        <taxon>Arcidae</taxon>
        <taxon>Tegillarca</taxon>
    </lineage>
</organism>
<proteinExistence type="predicted"/>
<name>A0ABQ9FTS0_TEGGR</name>
<evidence type="ECO:0000313" key="1">
    <source>
        <dbReference type="EMBL" id="KAJ8320647.1"/>
    </source>
</evidence>
<accession>A0ABQ9FTS0</accession>
<keyword evidence="2" id="KW-1185">Reference proteome</keyword>
<sequence length="481" mass="55321">MRYKQSFFFHFLGRIIVNLKHGHNGFMLKILKTNSHNPLHNIRILLPGYEERYKFFPFNEIFLEPLRRYSEIRFMDFLHTNGHTPEPTAWASRRLSSYHTQEGTNGGSIEYMIDICNILGANPWFNMPHAADDNYVTNFAEMVKKKLRPDLKVYVEYSNEVWNGIFRQTHYTQEEGMKRHLDTHSWKAGMKYYNIRSAEIANLWKSAALLLNLTMDGIASYCENDTNRIESGYGHYMEVAKNHSVKLLMYEGGPAIMENSAIAHGVSHDLVTQKAIQFNRDSHIEPVVYNVLESWRRIVANDINNNSPGGLFNYFSSTGTPSKYGSWGMLEYTGQDPATVPKYRAVQNYITKYFPKNQFGPRCSFVTKDSMTYGCIHKQSGTRNFTCGVTGDHGRTWSDLTGHIPGTGMLVLDGYNPLTHLMFIRSVDNIAANTYFTVDTRSQSKWQSQTNWDYYSLLASRDVIRRKPDGVYSGSVTSCFQ</sequence>
<dbReference type="Proteomes" id="UP001217089">
    <property type="component" value="Unassembled WGS sequence"/>
</dbReference>
<dbReference type="EMBL" id="JARBDR010000141">
    <property type="protein sequence ID" value="KAJ8320647.1"/>
    <property type="molecule type" value="Genomic_DNA"/>
</dbReference>
<evidence type="ECO:0000313" key="2">
    <source>
        <dbReference type="Proteomes" id="UP001217089"/>
    </source>
</evidence>
<comment type="caution">
    <text evidence="1">The sequence shown here is derived from an EMBL/GenBank/DDBJ whole genome shotgun (WGS) entry which is preliminary data.</text>
</comment>
<reference evidence="1 2" key="1">
    <citation type="submission" date="2022-12" db="EMBL/GenBank/DDBJ databases">
        <title>Chromosome-level genome of Tegillarca granosa.</title>
        <authorList>
            <person name="Kim J."/>
        </authorList>
    </citation>
    <scope>NUCLEOTIDE SEQUENCE [LARGE SCALE GENOMIC DNA]</scope>
    <source>
        <strain evidence="1">Teg-2019</strain>
        <tissue evidence="1">Adductor muscle</tissue>
    </source>
</reference>
<gene>
    <name evidence="1" type="ORF">KUTeg_002234</name>
</gene>
<protein>
    <submittedName>
        <fullName evidence="1">Uncharacterized protein</fullName>
    </submittedName>
</protein>